<dbReference type="GO" id="GO:0016846">
    <property type="term" value="F:carbon-sulfur lyase activity"/>
    <property type="evidence" value="ECO:0007669"/>
    <property type="project" value="InterPro"/>
</dbReference>
<reference evidence="6 7" key="1">
    <citation type="submission" date="2014-04" db="EMBL/GenBank/DDBJ databases">
        <authorList>
            <consortium name="DOE Joint Genome Institute"/>
            <person name="Kuo A."/>
            <person name="Martino E."/>
            <person name="Perotto S."/>
            <person name="Kohler A."/>
            <person name="Nagy L.G."/>
            <person name="Floudas D."/>
            <person name="Copeland A."/>
            <person name="Barry K.W."/>
            <person name="Cichocki N."/>
            <person name="Veneault-Fourrey C."/>
            <person name="LaButti K."/>
            <person name="Lindquist E.A."/>
            <person name="Lipzen A."/>
            <person name="Lundell T."/>
            <person name="Morin E."/>
            <person name="Murat C."/>
            <person name="Sun H."/>
            <person name="Tunlid A."/>
            <person name="Henrissat B."/>
            <person name="Grigoriev I.V."/>
            <person name="Hibbett D.S."/>
            <person name="Martin F."/>
            <person name="Nordberg H.P."/>
            <person name="Cantor M.N."/>
            <person name="Hua S.X."/>
        </authorList>
    </citation>
    <scope>NUCLEOTIDE SEQUENCE [LARGE SCALE GENOMIC DNA]</scope>
    <source>
        <strain evidence="6 7">Zn</strain>
    </source>
</reference>
<comment type="similarity">
    <text evidence="1">Belongs to the Gfa family.</text>
</comment>
<reference evidence="7" key="2">
    <citation type="submission" date="2015-01" db="EMBL/GenBank/DDBJ databases">
        <title>Evolutionary Origins and Diversification of the Mycorrhizal Mutualists.</title>
        <authorList>
            <consortium name="DOE Joint Genome Institute"/>
            <consortium name="Mycorrhizal Genomics Consortium"/>
            <person name="Kohler A."/>
            <person name="Kuo A."/>
            <person name="Nagy L.G."/>
            <person name="Floudas D."/>
            <person name="Copeland A."/>
            <person name="Barry K.W."/>
            <person name="Cichocki N."/>
            <person name="Veneault-Fourrey C."/>
            <person name="LaButti K."/>
            <person name="Lindquist E.A."/>
            <person name="Lipzen A."/>
            <person name="Lundell T."/>
            <person name="Morin E."/>
            <person name="Murat C."/>
            <person name="Riley R."/>
            <person name="Ohm R."/>
            <person name="Sun H."/>
            <person name="Tunlid A."/>
            <person name="Henrissat B."/>
            <person name="Grigoriev I.V."/>
            <person name="Hibbett D.S."/>
            <person name="Martin F."/>
        </authorList>
    </citation>
    <scope>NUCLEOTIDE SEQUENCE [LARGE SCALE GENOMIC DNA]</scope>
    <source>
        <strain evidence="7">Zn</strain>
    </source>
</reference>
<dbReference type="InterPro" id="IPR006913">
    <property type="entry name" value="CENP-V/GFA"/>
</dbReference>
<sequence length="413" mass="45344">MASDEEAVELTAQCLCKAQSITTSVPTSSLPLQASYCHCTSCRHVTGGMYSSCVAWPGPSAAVRALSLRSYAFSQRLTILFCGTCSSPMFWRERRPEKERKGKEEEETFEAFTGVLSNNALPDMIQVKDHIFVGDTLDGGAAIWLRHLLKDKSGTPVPCYRSWRHDSELVDPDAMAAASEAKMKHVPIPDEIPVHCRCKGVNLILHRGIADYSTKEPSQLPFFVDPSTHKLMAGFDACHSCRTSAGIDVMNWTFTLLKNIDYAPSSSSSDAPSSGSGFPSNTLDLKAAVSSPDRDPRLSHLAYYVSSDDVQRYFCSRCSASVFYAVDSRPSMVDLGSGLLDAPDGARAESVLVWILGLMIWAEDVKGGWREELVSSIKRNSEDWRIKNGIPVSWGRKLREERTAKNAAEAAQG</sequence>
<protein>
    <recommendedName>
        <fullName evidence="5">CENP-V/GFA domain-containing protein</fullName>
    </recommendedName>
</protein>
<dbReference type="GO" id="GO:0046872">
    <property type="term" value="F:metal ion binding"/>
    <property type="evidence" value="ECO:0007669"/>
    <property type="project" value="UniProtKB-KW"/>
</dbReference>
<gene>
    <name evidence="6" type="ORF">OIDMADRAFT_207698</name>
</gene>
<dbReference type="InterPro" id="IPR011057">
    <property type="entry name" value="Mss4-like_sf"/>
</dbReference>
<evidence type="ECO:0000256" key="3">
    <source>
        <dbReference type="ARBA" id="ARBA00022833"/>
    </source>
</evidence>
<dbReference type="OrthoDB" id="5422068at2759"/>
<dbReference type="AlphaFoldDB" id="A0A0C3GW36"/>
<evidence type="ECO:0000256" key="4">
    <source>
        <dbReference type="ARBA" id="ARBA00023239"/>
    </source>
</evidence>
<evidence type="ECO:0000259" key="5">
    <source>
        <dbReference type="PROSITE" id="PS51891"/>
    </source>
</evidence>
<evidence type="ECO:0000313" key="7">
    <source>
        <dbReference type="Proteomes" id="UP000054321"/>
    </source>
</evidence>
<dbReference type="SUPFAM" id="SSF51316">
    <property type="entry name" value="Mss4-like"/>
    <property type="match status" value="2"/>
</dbReference>
<dbReference type="Proteomes" id="UP000054321">
    <property type="component" value="Unassembled WGS sequence"/>
</dbReference>
<dbReference type="Pfam" id="PF04828">
    <property type="entry name" value="GFA"/>
    <property type="match status" value="1"/>
</dbReference>
<keyword evidence="3" id="KW-0862">Zinc</keyword>
<dbReference type="Gene3D" id="2.170.150.70">
    <property type="match status" value="1"/>
</dbReference>
<dbReference type="HOGENOM" id="CLU_038839_2_0_1"/>
<dbReference type="InParanoid" id="A0A0C3GW36"/>
<evidence type="ECO:0000313" key="6">
    <source>
        <dbReference type="EMBL" id="KIM94521.1"/>
    </source>
</evidence>
<dbReference type="PANTHER" id="PTHR33337">
    <property type="entry name" value="GFA DOMAIN-CONTAINING PROTEIN"/>
    <property type="match status" value="1"/>
</dbReference>
<evidence type="ECO:0000256" key="1">
    <source>
        <dbReference type="ARBA" id="ARBA00005495"/>
    </source>
</evidence>
<feature type="domain" description="CENP-V/GFA" evidence="5">
    <location>
        <begin position="10"/>
        <end position="138"/>
    </location>
</feature>
<keyword evidence="4" id="KW-0456">Lyase</keyword>
<organism evidence="6 7">
    <name type="scientific">Oidiodendron maius (strain Zn)</name>
    <dbReference type="NCBI Taxonomy" id="913774"/>
    <lineage>
        <taxon>Eukaryota</taxon>
        <taxon>Fungi</taxon>
        <taxon>Dikarya</taxon>
        <taxon>Ascomycota</taxon>
        <taxon>Pezizomycotina</taxon>
        <taxon>Leotiomycetes</taxon>
        <taxon>Leotiomycetes incertae sedis</taxon>
        <taxon>Myxotrichaceae</taxon>
        <taxon>Oidiodendron</taxon>
    </lineage>
</organism>
<name>A0A0C3GW36_OIDMZ</name>
<keyword evidence="2" id="KW-0479">Metal-binding</keyword>
<dbReference type="PROSITE" id="PS51891">
    <property type="entry name" value="CENP_V_GFA"/>
    <property type="match status" value="1"/>
</dbReference>
<accession>A0A0C3GW36</accession>
<evidence type="ECO:0000256" key="2">
    <source>
        <dbReference type="ARBA" id="ARBA00022723"/>
    </source>
</evidence>
<dbReference type="PANTHER" id="PTHR33337:SF40">
    <property type="entry name" value="CENP-V_GFA DOMAIN-CONTAINING PROTEIN-RELATED"/>
    <property type="match status" value="1"/>
</dbReference>
<keyword evidence="7" id="KW-1185">Reference proteome</keyword>
<dbReference type="Gene3D" id="3.90.1590.10">
    <property type="entry name" value="glutathione-dependent formaldehyde- activating enzyme (gfa)"/>
    <property type="match status" value="1"/>
</dbReference>
<dbReference type="EMBL" id="KN832890">
    <property type="protein sequence ID" value="KIM94521.1"/>
    <property type="molecule type" value="Genomic_DNA"/>
</dbReference>
<proteinExistence type="inferred from homology"/>